<evidence type="ECO:0000256" key="1">
    <source>
        <dbReference type="SAM" id="MobiDB-lite"/>
    </source>
</evidence>
<sequence>MKTTTKLPLFLFIASLLLASVSCRSGSTLGHGLHEDSESDFEKCVEQCKQFYGEQGPQQEAGDLDKEFVCTQVCILQEIQKRIGDRSGQGGGGGGGSGRRVYLK</sequence>
<evidence type="ECO:0000256" key="2">
    <source>
        <dbReference type="SAM" id="SignalP"/>
    </source>
</evidence>
<name>A0A8K0HRK0_9ROSA</name>
<reference evidence="3" key="1">
    <citation type="submission" date="2020-03" db="EMBL/GenBank/DDBJ databases">
        <title>A high-quality chromosome-level genome assembly of a woody plant with both climbing and erect habits, Rhamnella rubrinervis.</title>
        <authorList>
            <person name="Lu Z."/>
            <person name="Yang Y."/>
            <person name="Zhu X."/>
            <person name="Sun Y."/>
        </authorList>
    </citation>
    <scope>NUCLEOTIDE SEQUENCE</scope>
    <source>
        <strain evidence="3">BYM</strain>
        <tissue evidence="3">Leaf</tissue>
    </source>
</reference>
<keyword evidence="2" id="KW-0732">Signal</keyword>
<feature type="compositionally biased region" description="Gly residues" evidence="1">
    <location>
        <begin position="87"/>
        <end position="98"/>
    </location>
</feature>
<dbReference type="AlphaFoldDB" id="A0A8K0HRK0"/>
<accession>A0A8K0HRK0</accession>
<feature type="signal peptide" evidence="2">
    <location>
        <begin position="1"/>
        <end position="23"/>
    </location>
</feature>
<evidence type="ECO:0000313" key="4">
    <source>
        <dbReference type="Proteomes" id="UP000796880"/>
    </source>
</evidence>
<keyword evidence="4" id="KW-1185">Reference proteome</keyword>
<feature type="chain" id="PRO_5035428453" evidence="2">
    <location>
        <begin position="24"/>
        <end position="104"/>
    </location>
</feature>
<organism evidence="3 4">
    <name type="scientific">Rhamnella rubrinervis</name>
    <dbReference type="NCBI Taxonomy" id="2594499"/>
    <lineage>
        <taxon>Eukaryota</taxon>
        <taxon>Viridiplantae</taxon>
        <taxon>Streptophyta</taxon>
        <taxon>Embryophyta</taxon>
        <taxon>Tracheophyta</taxon>
        <taxon>Spermatophyta</taxon>
        <taxon>Magnoliopsida</taxon>
        <taxon>eudicotyledons</taxon>
        <taxon>Gunneridae</taxon>
        <taxon>Pentapetalae</taxon>
        <taxon>rosids</taxon>
        <taxon>fabids</taxon>
        <taxon>Rosales</taxon>
        <taxon>Rhamnaceae</taxon>
        <taxon>rhamnoid group</taxon>
        <taxon>Rhamneae</taxon>
        <taxon>Rhamnella</taxon>
    </lineage>
</organism>
<feature type="region of interest" description="Disordered" evidence="1">
    <location>
        <begin position="84"/>
        <end position="104"/>
    </location>
</feature>
<proteinExistence type="predicted"/>
<comment type="caution">
    <text evidence="3">The sequence shown here is derived from an EMBL/GenBank/DDBJ whole genome shotgun (WGS) entry which is preliminary data.</text>
</comment>
<dbReference type="PROSITE" id="PS51257">
    <property type="entry name" value="PROKAR_LIPOPROTEIN"/>
    <property type="match status" value="1"/>
</dbReference>
<gene>
    <name evidence="3" type="ORF">FNV43_RR01761</name>
</gene>
<dbReference type="EMBL" id="VOIH02000001">
    <property type="protein sequence ID" value="KAF3457104.1"/>
    <property type="molecule type" value="Genomic_DNA"/>
</dbReference>
<dbReference type="Proteomes" id="UP000796880">
    <property type="component" value="Unassembled WGS sequence"/>
</dbReference>
<protein>
    <submittedName>
        <fullName evidence="3">Uncharacterized protein</fullName>
    </submittedName>
</protein>
<evidence type="ECO:0000313" key="3">
    <source>
        <dbReference type="EMBL" id="KAF3457104.1"/>
    </source>
</evidence>